<dbReference type="Gene3D" id="2.40.420.20">
    <property type="match status" value="1"/>
</dbReference>
<dbReference type="InterPro" id="IPR058625">
    <property type="entry name" value="MdtA-like_BSH"/>
</dbReference>
<feature type="domain" description="CusB-like beta-barrel" evidence="5">
    <location>
        <begin position="207"/>
        <end position="275"/>
    </location>
</feature>
<dbReference type="InterPro" id="IPR006143">
    <property type="entry name" value="RND_pump_MFP"/>
</dbReference>
<dbReference type="SUPFAM" id="SSF111369">
    <property type="entry name" value="HlyD-like secretion proteins"/>
    <property type="match status" value="1"/>
</dbReference>
<dbReference type="EMBL" id="QENZ01000003">
    <property type="protein sequence ID" value="PVX52131.1"/>
    <property type="molecule type" value="Genomic_DNA"/>
</dbReference>
<name>A0A7L4URS4_BALHA</name>
<dbReference type="InterPro" id="IPR058624">
    <property type="entry name" value="MdtA-like_HH"/>
</dbReference>
<protein>
    <submittedName>
        <fullName evidence="6">RND family efflux transporter MFP subunit</fullName>
    </submittedName>
</protein>
<keyword evidence="7" id="KW-1185">Reference proteome</keyword>
<dbReference type="AlphaFoldDB" id="A0A7L4URS4"/>
<dbReference type="PANTHER" id="PTHR30469:SF15">
    <property type="entry name" value="HLYD FAMILY OF SECRETION PROTEINS"/>
    <property type="match status" value="1"/>
</dbReference>
<evidence type="ECO:0000256" key="2">
    <source>
        <dbReference type="SAM" id="Coils"/>
    </source>
</evidence>
<evidence type="ECO:0000313" key="6">
    <source>
        <dbReference type="EMBL" id="PVX52131.1"/>
    </source>
</evidence>
<evidence type="ECO:0000259" key="3">
    <source>
        <dbReference type="Pfam" id="PF25876"/>
    </source>
</evidence>
<feature type="coiled-coil region" evidence="2">
    <location>
        <begin position="92"/>
        <end position="126"/>
    </location>
</feature>
<feature type="domain" description="Multidrug resistance protein MdtA-like barrel-sandwich hybrid" evidence="4">
    <location>
        <begin position="60"/>
        <end position="192"/>
    </location>
</feature>
<reference evidence="6 7" key="1">
    <citation type="submission" date="2018-05" db="EMBL/GenBank/DDBJ databases">
        <title>Genomic Encyclopedia of Type Strains, Phase IV (KMG-IV): sequencing the most valuable type-strain genomes for metagenomic binning, comparative biology and taxonomic classification.</title>
        <authorList>
            <person name="Goeker M."/>
        </authorList>
    </citation>
    <scope>NUCLEOTIDE SEQUENCE [LARGE SCALE GENOMIC DNA]</scope>
    <source>
        <strain evidence="6 7">DSM 28579</strain>
    </source>
</reference>
<dbReference type="PANTHER" id="PTHR30469">
    <property type="entry name" value="MULTIDRUG RESISTANCE PROTEIN MDTA"/>
    <property type="match status" value="1"/>
</dbReference>
<dbReference type="Gene3D" id="2.40.50.100">
    <property type="match status" value="1"/>
</dbReference>
<sequence length="357" mass="38890">MKHLILIISFLGLFITSCSDKKEKATDQNNAVVVKIQKVSNEAKNNLLSVSGKVMPVEYATLSTRSMGHVQKVYVKVGERVAKGKLLLSINNADLNAQKAQAEAGISEAKAAFQNAEKDYKRFKNLFENKSASQKELDDVTAQYNMAKARLYAAQQMKEGVNAQFSYSNIRAPFSGVITQKNVNAGDLANPGMPLITMENPSKFEIIAMIPESEVAKVKKDQEVEILIKSINQKTKGKVSVVSSSAQNTGGQYLVKVALKEKPEALRSGMYATIYFPIKSGATTQMIAVPTSALVKQGELTGIYTVSQSNTAILRWLRLGQQLGDNVEVLSGLSADESYIISAEGKLYNGVKVNPIQ</sequence>
<gene>
    <name evidence="6" type="ORF">C7377_0431</name>
</gene>
<dbReference type="NCBIfam" id="TIGR01730">
    <property type="entry name" value="RND_mfp"/>
    <property type="match status" value="1"/>
</dbReference>
<organism evidence="6 7">
    <name type="scientific">Balneicella halophila</name>
    <dbReference type="NCBI Taxonomy" id="1537566"/>
    <lineage>
        <taxon>Bacteria</taxon>
        <taxon>Pseudomonadati</taxon>
        <taxon>Bacteroidota</taxon>
        <taxon>Bacteroidia</taxon>
        <taxon>Bacteroidales</taxon>
        <taxon>Balneicellaceae</taxon>
        <taxon>Balneicella</taxon>
    </lineage>
</organism>
<evidence type="ECO:0000313" key="7">
    <source>
        <dbReference type="Proteomes" id="UP000251835"/>
    </source>
</evidence>
<evidence type="ECO:0000259" key="4">
    <source>
        <dbReference type="Pfam" id="PF25917"/>
    </source>
</evidence>
<dbReference type="Pfam" id="PF25917">
    <property type="entry name" value="BSH_RND"/>
    <property type="match status" value="1"/>
</dbReference>
<dbReference type="Gene3D" id="2.40.30.170">
    <property type="match status" value="1"/>
</dbReference>
<dbReference type="Proteomes" id="UP000251835">
    <property type="component" value="Unassembled WGS sequence"/>
</dbReference>
<comment type="caution">
    <text evidence="6">The sequence shown here is derived from an EMBL/GenBank/DDBJ whole genome shotgun (WGS) entry which is preliminary data.</text>
</comment>
<dbReference type="Pfam" id="PF25954">
    <property type="entry name" value="Beta-barrel_RND_2"/>
    <property type="match status" value="1"/>
</dbReference>
<dbReference type="RefSeq" id="WP_116496201.1">
    <property type="nucleotide sequence ID" value="NZ_QENZ01000003.1"/>
</dbReference>
<dbReference type="Pfam" id="PF25876">
    <property type="entry name" value="HH_MFP_RND"/>
    <property type="match status" value="1"/>
</dbReference>
<dbReference type="GO" id="GO:0015562">
    <property type="term" value="F:efflux transmembrane transporter activity"/>
    <property type="evidence" value="ECO:0007669"/>
    <property type="project" value="TreeGrafter"/>
</dbReference>
<proteinExistence type="inferred from homology"/>
<comment type="similarity">
    <text evidence="1">Belongs to the membrane fusion protein (MFP) (TC 8.A.1) family.</text>
</comment>
<dbReference type="Gene3D" id="1.10.287.470">
    <property type="entry name" value="Helix hairpin bin"/>
    <property type="match status" value="1"/>
</dbReference>
<dbReference type="InterPro" id="IPR058792">
    <property type="entry name" value="Beta-barrel_RND_2"/>
</dbReference>
<evidence type="ECO:0000256" key="1">
    <source>
        <dbReference type="ARBA" id="ARBA00009477"/>
    </source>
</evidence>
<accession>A0A7L4URS4</accession>
<dbReference type="PROSITE" id="PS51257">
    <property type="entry name" value="PROKAR_LIPOPROTEIN"/>
    <property type="match status" value="1"/>
</dbReference>
<feature type="domain" description="Multidrug resistance protein MdtA-like alpha-helical hairpin" evidence="3">
    <location>
        <begin position="99"/>
        <end position="155"/>
    </location>
</feature>
<dbReference type="GO" id="GO:1990281">
    <property type="term" value="C:efflux pump complex"/>
    <property type="evidence" value="ECO:0007669"/>
    <property type="project" value="TreeGrafter"/>
</dbReference>
<evidence type="ECO:0000259" key="5">
    <source>
        <dbReference type="Pfam" id="PF25954"/>
    </source>
</evidence>
<keyword evidence="2" id="KW-0175">Coiled coil</keyword>
<dbReference type="OrthoDB" id="9806939at2"/>